<dbReference type="Pfam" id="PF10145">
    <property type="entry name" value="PhageMin_Tail"/>
    <property type="match status" value="1"/>
</dbReference>
<feature type="coiled-coil region" evidence="2">
    <location>
        <begin position="789"/>
        <end position="816"/>
    </location>
</feature>
<organism evidence="5 6">
    <name type="scientific">Bacillus toyonensis</name>
    <dbReference type="NCBI Taxonomy" id="155322"/>
    <lineage>
        <taxon>Bacteria</taxon>
        <taxon>Bacillati</taxon>
        <taxon>Bacillota</taxon>
        <taxon>Bacilli</taxon>
        <taxon>Bacillales</taxon>
        <taxon>Bacillaceae</taxon>
        <taxon>Bacillus</taxon>
        <taxon>Bacillus cereus group</taxon>
    </lineage>
</organism>
<dbReference type="PANTHER" id="PTHR37813">
    <property type="entry name" value="FELS-2 PROPHAGE PROTEIN"/>
    <property type="match status" value="1"/>
</dbReference>
<accession>A0AB36SRW0</accession>
<dbReference type="PANTHER" id="PTHR37813:SF1">
    <property type="entry name" value="FELS-2 PROPHAGE PROTEIN"/>
    <property type="match status" value="1"/>
</dbReference>
<evidence type="ECO:0000256" key="3">
    <source>
        <dbReference type="SAM" id="Phobius"/>
    </source>
</evidence>
<proteinExistence type="predicted"/>
<dbReference type="RefSeq" id="WP_098060216.1">
    <property type="nucleotide sequence ID" value="NZ_NUAJ01000005.1"/>
</dbReference>
<feature type="transmembrane region" description="Helical" evidence="3">
    <location>
        <begin position="555"/>
        <end position="576"/>
    </location>
</feature>
<dbReference type="Gene3D" id="1.20.5.170">
    <property type="match status" value="1"/>
</dbReference>
<evidence type="ECO:0000256" key="1">
    <source>
        <dbReference type="ARBA" id="ARBA00022612"/>
    </source>
</evidence>
<feature type="coiled-coil region" evidence="2">
    <location>
        <begin position="37"/>
        <end position="183"/>
    </location>
</feature>
<evidence type="ECO:0000313" key="6">
    <source>
        <dbReference type="Proteomes" id="UP000220934"/>
    </source>
</evidence>
<comment type="caution">
    <text evidence="5">The sequence shown here is derived from an EMBL/GenBank/DDBJ whole genome shotgun (WGS) entry which is preliminary data.</text>
</comment>
<keyword evidence="3" id="KW-0472">Membrane</keyword>
<keyword evidence="3" id="KW-1133">Transmembrane helix</keyword>
<name>A0AB36SRW0_9BACI</name>
<dbReference type="InterPro" id="IPR010090">
    <property type="entry name" value="Phage_tape_meas"/>
</dbReference>
<protein>
    <submittedName>
        <fullName evidence="5">Phage tail protein</fullName>
    </submittedName>
</protein>
<evidence type="ECO:0000256" key="2">
    <source>
        <dbReference type="SAM" id="Coils"/>
    </source>
</evidence>
<sequence length="1670" mass="181090">MTLGNNTIGGRVRLDTDQFENGIAGINRSLKRIDAEFRNTSEQLRGVGSEMDQLENKTNHLNQKIEAQTQKMKHYEQALRTSQQKQQEMRQKCEQLATSMQQLEQEIQQSTQAYGKNAQETKDLQAQYNQLQQEYKQGTQSLQRLTAQVSRNDTAFNNASAALHRYRNELGDTQERMEQLGNASGRIRERMNEVGNTMQDTGSRISQGFGAAAVGVAAGVGALVVNAGQFEEANKKVQAGLGLTREESLKVSAVAKEVWREGYGEDLAGVSDSLVKVKRNIKDINDDETLKQVTRDSEILAETMESDVNEVTRGAAQLMGRFGLSGQQAFDLLAQGSAKGLNYSNELFDNLSEYGPLFHEMGFSADEMFTILINGSKNGAYNLDYVNDVMKEFGIRVKDGSKSTTEAMGQMSKETQKVWQAMLEGKATSKDVFNAVLNELRTTDDQIKVNQLGVALFGVKWEDLEATTMLSLNNMETGLGNYSGAMNKMVDGYDTSAKQWKSVTRELQIALEPLGKVILDIAKQAIPELKESIKGVADWFNGLDDSTKKVYGTSLLLAPAVLGVVSALGMLSFAVGAIIANPIVATIGGVVIGLGALGFAFAEAGKKAKQAEEDSRKYGEGVSEGTKKAIEGYVNLKEKAFKTLDEIPVLTGEKAKEAVQRAHDEFGKLADEAIQAINKDRGRLQAHLDSWFSGETDSAVLRAKDKILNDQMEVFKAQEEAVIKANEKIQSLLTQYNGQIYKMTAADKSVFLTALKAIDSEVGKAASKSVDEIQKIGKAMDNFNSNTSVETIQGKVKDLGSEYKKLTNELDKARQKEIEFAKSKIADTKGQEIAIAQINKKYSDQSILITEGYKQQLQQAQEVLKSKGIEMDLTTGITKAETEKIKIQGRGFGEYVKNSEIIESTNENLFKRLQDRAAKESDLRKKSADEVKRYGEALIANSNTVYDSLFQSTREKAVQVGSDIAYALEDGTKAVNLGEKGVVKVEEFVDGIKTGKYKVQDVAVALINTMRVEMGSKPLTAEGIKVMTTFADGLKQMNVTDIATKLNLDLKKNLEIDLGPLGKMTSTQFVNGLKEGTVGIDAVFIYFQQHLSKLTATDLSQDGTKIMSTLKTGMEMGFIGVEDVLRQLGVSMDDKTKYNLQGNGEVTIASLVQGLQTGQFNIDQALEVIRQMVVQKTNVDTTQQGANISQTTADGIRQNGSQPVQAANEVKQGVEQTLGSTTDGNGGAMSTVLMRQFMAQNKPSIVGEATGIKQGVEQQLGSTTDNNGGNNSTSMMRNAIANNQGNVNGAASGVKQSVENTLGATTDGNGGASSTLIMQRLINGNRGTVVNAAAGVKSGVESTLGSATDGGGGDKAGNKFANDLGSKRGAAQGSGASVAGGGLDGLGSIVANSVGLSFAKGFAFGMDGAFSQVRAKAASLASAAFNALTATLNVNSPSKLTRDKGGMPFGEGFAVGIGKSAYMAENESRTLGTSAYKSLVNTLKSKNLAFAGVQMAQGLAAGIKSQYSVVRDALQGSVTEAIDGIRSIKPEEVFSFKGDDPLTKYFNAIFEDGDWQNDWITHIPENMRDMVREIGRQMERFEGLSIYDVGNLSRWREVLSDNPNVIQYRPDNDNPNKQPYRSYTEKDLKQQRPLQIVIDRMVLAELLISPLELLQGQKFETDLYNAGVRR</sequence>
<feature type="transmembrane region" description="Helical" evidence="3">
    <location>
        <begin position="583"/>
        <end position="602"/>
    </location>
</feature>
<dbReference type="Proteomes" id="UP000220934">
    <property type="component" value="Unassembled WGS sequence"/>
</dbReference>
<evidence type="ECO:0000313" key="5">
    <source>
        <dbReference type="EMBL" id="PEN57108.1"/>
    </source>
</evidence>
<gene>
    <name evidence="5" type="ORF">CN596_03955</name>
</gene>
<keyword evidence="2" id="KW-0175">Coiled coil</keyword>
<dbReference type="EMBL" id="NUAJ01000005">
    <property type="protein sequence ID" value="PEN57108.1"/>
    <property type="molecule type" value="Genomic_DNA"/>
</dbReference>
<evidence type="ECO:0000259" key="4">
    <source>
        <dbReference type="Pfam" id="PF10145"/>
    </source>
</evidence>
<dbReference type="SUPFAM" id="SSF57997">
    <property type="entry name" value="Tropomyosin"/>
    <property type="match status" value="1"/>
</dbReference>
<keyword evidence="3" id="KW-0812">Transmembrane</keyword>
<reference evidence="5 6" key="1">
    <citation type="submission" date="2017-09" db="EMBL/GenBank/DDBJ databases">
        <title>Large-scale bioinformatics analysis of Bacillus genomes uncovers conserved roles of natural products in bacterial physiology.</title>
        <authorList>
            <consortium name="Agbiome Team Llc"/>
            <person name="Bleich R.M."/>
            <person name="Kirk G.J."/>
            <person name="Santa Maria K.C."/>
            <person name="Allen S.E."/>
            <person name="Farag S."/>
            <person name="Shank E.A."/>
            <person name="Bowers A."/>
        </authorList>
    </citation>
    <scope>NUCLEOTIDE SEQUENCE [LARGE SCALE GENOMIC DNA]</scope>
    <source>
        <strain evidence="5 6">AFS027958</strain>
    </source>
</reference>
<keyword evidence="1" id="KW-1188">Viral release from host cell</keyword>
<feature type="domain" description="Phage tail tape measure protein" evidence="4">
    <location>
        <begin position="283"/>
        <end position="458"/>
    </location>
</feature>